<dbReference type="EMBL" id="KZ504270">
    <property type="protein sequence ID" value="PKU62738.1"/>
    <property type="molecule type" value="Genomic_DNA"/>
</dbReference>
<reference evidence="1 2" key="1">
    <citation type="journal article" date="2016" name="Sci. Rep.">
        <title>The Dendrobium catenatum Lindl. genome sequence provides insights into polysaccharide synthase, floral development and adaptive evolution.</title>
        <authorList>
            <person name="Zhang G.Q."/>
            <person name="Xu Q."/>
            <person name="Bian C."/>
            <person name="Tsai W.C."/>
            <person name="Yeh C.M."/>
            <person name="Liu K.W."/>
            <person name="Yoshida K."/>
            <person name="Zhang L.S."/>
            <person name="Chang S.B."/>
            <person name="Chen F."/>
            <person name="Shi Y."/>
            <person name="Su Y.Y."/>
            <person name="Zhang Y.Q."/>
            <person name="Chen L.J."/>
            <person name="Yin Y."/>
            <person name="Lin M."/>
            <person name="Huang H."/>
            <person name="Deng H."/>
            <person name="Wang Z.W."/>
            <person name="Zhu S.L."/>
            <person name="Zhao X."/>
            <person name="Deng C."/>
            <person name="Niu S.C."/>
            <person name="Huang J."/>
            <person name="Wang M."/>
            <person name="Liu G.H."/>
            <person name="Yang H.J."/>
            <person name="Xiao X.J."/>
            <person name="Hsiao Y.Y."/>
            <person name="Wu W.L."/>
            <person name="Chen Y.Y."/>
            <person name="Mitsuda N."/>
            <person name="Ohme-Takagi M."/>
            <person name="Luo Y.B."/>
            <person name="Van de Peer Y."/>
            <person name="Liu Z.J."/>
        </authorList>
    </citation>
    <scope>NUCLEOTIDE SEQUENCE [LARGE SCALE GENOMIC DNA]</scope>
    <source>
        <tissue evidence="1">The whole plant</tissue>
    </source>
</reference>
<evidence type="ECO:0000313" key="1">
    <source>
        <dbReference type="EMBL" id="PKU62738.1"/>
    </source>
</evidence>
<accession>A0A2I0VH39</accession>
<gene>
    <name evidence="1" type="ORF">MA16_Dca029077</name>
</gene>
<dbReference type="Proteomes" id="UP000233837">
    <property type="component" value="Unassembled WGS sequence"/>
</dbReference>
<name>A0A2I0VH39_9ASPA</name>
<dbReference type="AlphaFoldDB" id="A0A2I0VH39"/>
<reference evidence="1 2" key="2">
    <citation type="journal article" date="2017" name="Nature">
        <title>The Apostasia genome and the evolution of orchids.</title>
        <authorList>
            <person name="Zhang G.Q."/>
            <person name="Liu K.W."/>
            <person name="Li Z."/>
            <person name="Lohaus R."/>
            <person name="Hsiao Y.Y."/>
            <person name="Niu S.C."/>
            <person name="Wang J.Y."/>
            <person name="Lin Y.C."/>
            <person name="Xu Q."/>
            <person name="Chen L.J."/>
            <person name="Yoshida K."/>
            <person name="Fujiwara S."/>
            <person name="Wang Z.W."/>
            <person name="Zhang Y.Q."/>
            <person name="Mitsuda N."/>
            <person name="Wang M."/>
            <person name="Liu G.H."/>
            <person name="Pecoraro L."/>
            <person name="Huang H.X."/>
            <person name="Xiao X.J."/>
            <person name="Lin M."/>
            <person name="Wu X.Y."/>
            <person name="Wu W.L."/>
            <person name="Chen Y.Y."/>
            <person name="Chang S.B."/>
            <person name="Sakamoto S."/>
            <person name="Ohme-Takagi M."/>
            <person name="Yagi M."/>
            <person name="Zeng S.J."/>
            <person name="Shen C.Y."/>
            <person name="Yeh C.M."/>
            <person name="Luo Y.B."/>
            <person name="Tsai W.C."/>
            <person name="Van de Peer Y."/>
            <person name="Liu Z.J."/>
        </authorList>
    </citation>
    <scope>NUCLEOTIDE SEQUENCE [LARGE SCALE GENOMIC DNA]</scope>
    <source>
        <tissue evidence="1">The whole plant</tissue>
    </source>
</reference>
<proteinExistence type="predicted"/>
<keyword evidence="2" id="KW-1185">Reference proteome</keyword>
<evidence type="ECO:0000313" key="2">
    <source>
        <dbReference type="Proteomes" id="UP000233837"/>
    </source>
</evidence>
<sequence length="61" mass="6799">MSYGNEGRLHKIEGKSCLDRTTPMAMKAAFASQLSLIRISQAIPTMKAGKRINILQRFGNF</sequence>
<organism evidence="1 2">
    <name type="scientific">Dendrobium catenatum</name>
    <dbReference type="NCBI Taxonomy" id="906689"/>
    <lineage>
        <taxon>Eukaryota</taxon>
        <taxon>Viridiplantae</taxon>
        <taxon>Streptophyta</taxon>
        <taxon>Embryophyta</taxon>
        <taxon>Tracheophyta</taxon>
        <taxon>Spermatophyta</taxon>
        <taxon>Magnoliopsida</taxon>
        <taxon>Liliopsida</taxon>
        <taxon>Asparagales</taxon>
        <taxon>Orchidaceae</taxon>
        <taxon>Epidendroideae</taxon>
        <taxon>Malaxideae</taxon>
        <taxon>Dendrobiinae</taxon>
        <taxon>Dendrobium</taxon>
    </lineage>
</organism>
<protein>
    <submittedName>
        <fullName evidence="1">Uncharacterized protein</fullName>
    </submittedName>
</protein>